<evidence type="ECO:0000313" key="3">
    <source>
        <dbReference type="EMBL" id="VDL19483.1"/>
    </source>
</evidence>
<evidence type="ECO:0000313" key="4">
    <source>
        <dbReference type="Proteomes" id="UP000274504"/>
    </source>
</evidence>
<name>A0A0R3SBX2_HYMDI</name>
<dbReference type="InterPro" id="IPR009003">
    <property type="entry name" value="Peptidase_S1_PA"/>
</dbReference>
<gene>
    <name evidence="3" type="ORF">HDID_LOCUS2022</name>
</gene>
<dbReference type="AlphaFoldDB" id="A0A0R3SBX2"/>
<dbReference type="EMBL" id="UYSG01000442">
    <property type="protein sequence ID" value="VDL19483.1"/>
    <property type="molecule type" value="Genomic_DNA"/>
</dbReference>
<evidence type="ECO:0000256" key="1">
    <source>
        <dbReference type="ARBA" id="ARBA00023157"/>
    </source>
</evidence>
<protein>
    <submittedName>
        <fullName evidence="5">Peptidase S1 domain-containing protein</fullName>
    </submittedName>
</protein>
<dbReference type="Proteomes" id="UP000274504">
    <property type="component" value="Unassembled WGS sequence"/>
</dbReference>
<proteinExistence type="predicted"/>
<dbReference type="SUPFAM" id="SSF50494">
    <property type="entry name" value="Trypsin-like serine proteases"/>
    <property type="match status" value="1"/>
</dbReference>
<reference evidence="3 4" key="2">
    <citation type="submission" date="2018-11" db="EMBL/GenBank/DDBJ databases">
        <authorList>
            <consortium name="Pathogen Informatics"/>
        </authorList>
    </citation>
    <scope>NUCLEOTIDE SEQUENCE [LARGE SCALE GENOMIC DNA]</scope>
</reference>
<evidence type="ECO:0000313" key="5">
    <source>
        <dbReference type="WBParaSite" id="HDID_0000202101-mRNA-1"/>
    </source>
</evidence>
<reference evidence="5" key="1">
    <citation type="submission" date="2017-02" db="UniProtKB">
        <authorList>
            <consortium name="WormBaseParasite"/>
        </authorList>
    </citation>
    <scope>IDENTIFICATION</scope>
</reference>
<accession>A0A0R3SBX2</accession>
<dbReference type="OrthoDB" id="10012881at2759"/>
<dbReference type="PROSITE" id="PS50240">
    <property type="entry name" value="TRYPSIN_DOM"/>
    <property type="match status" value="1"/>
</dbReference>
<dbReference type="GO" id="GO:0004252">
    <property type="term" value="F:serine-type endopeptidase activity"/>
    <property type="evidence" value="ECO:0007669"/>
    <property type="project" value="InterPro"/>
</dbReference>
<dbReference type="InterPro" id="IPR043504">
    <property type="entry name" value="Peptidase_S1_PA_chymotrypsin"/>
</dbReference>
<sequence length="282" mass="31702">MRFHRLKCQCGKDYLVNQTKSFGEGKSFTHSWPWIAGLHKIYLTTKNKRVVAQHELAPFCTASVITNEYLITAMHCLMGLDLPAPAILPKNAWFKPDTYLPYKIFVKFGNHYSPELVNQFKDMHLVDSAYVFTEGLNYQITDIALLKLKTHVVFSDGVRPVCMPSLYTRLPVGTKCFTVGLTNITDADSSGDKLFEVLTPIRKMEDCQRITNFARVENHVCAGQNIEVADNIKSGGGIYCKIHPDDKQYYLIGVSTPGWHKTGLYASFPSVMGQIPTLVGLN</sequence>
<dbReference type="STRING" id="6216.A0A0R3SBX2"/>
<dbReference type="PANTHER" id="PTHR24253">
    <property type="entry name" value="TRANSMEMBRANE PROTEASE SERINE"/>
    <property type="match status" value="1"/>
</dbReference>
<evidence type="ECO:0000259" key="2">
    <source>
        <dbReference type="PROSITE" id="PS50240"/>
    </source>
</evidence>
<dbReference type="Gene3D" id="2.40.10.10">
    <property type="entry name" value="Trypsin-like serine proteases"/>
    <property type="match status" value="1"/>
</dbReference>
<dbReference type="InterPro" id="IPR001254">
    <property type="entry name" value="Trypsin_dom"/>
</dbReference>
<dbReference type="PANTHER" id="PTHR24253:SF153">
    <property type="entry name" value="SERINE PROTEASE HEPSIN"/>
    <property type="match status" value="1"/>
</dbReference>
<keyword evidence="1" id="KW-1015">Disulfide bond</keyword>
<dbReference type="GO" id="GO:0006508">
    <property type="term" value="P:proteolysis"/>
    <property type="evidence" value="ECO:0007669"/>
    <property type="project" value="InterPro"/>
</dbReference>
<feature type="domain" description="Peptidase S1" evidence="2">
    <location>
        <begin position="15"/>
        <end position="280"/>
    </location>
</feature>
<organism evidence="5">
    <name type="scientific">Hymenolepis diminuta</name>
    <name type="common">Rat tapeworm</name>
    <dbReference type="NCBI Taxonomy" id="6216"/>
    <lineage>
        <taxon>Eukaryota</taxon>
        <taxon>Metazoa</taxon>
        <taxon>Spiralia</taxon>
        <taxon>Lophotrochozoa</taxon>
        <taxon>Platyhelminthes</taxon>
        <taxon>Cestoda</taxon>
        <taxon>Eucestoda</taxon>
        <taxon>Cyclophyllidea</taxon>
        <taxon>Hymenolepididae</taxon>
        <taxon>Hymenolepis</taxon>
    </lineage>
</organism>
<dbReference type="SMART" id="SM00020">
    <property type="entry name" value="Tryp_SPc"/>
    <property type="match status" value="1"/>
</dbReference>
<dbReference type="WBParaSite" id="HDID_0000202101-mRNA-1">
    <property type="protein sequence ID" value="HDID_0000202101-mRNA-1"/>
    <property type="gene ID" value="HDID_0000202101"/>
</dbReference>
<dbReference type="Pfam" id="PF00089">
    <property type="entry name" value="Trypsin"/>
    <property type="match status" value="1"/>
</dbReference>